<proteinExistence type="predicted"/>
<dbReference type="HOGENOM" id="CLU_087093_0_0_1"/>
<feature type="signal peptide" evidence="7">
    <location>
        <begin position="1"/>
        <end position="19"/>
    </location>
</feature>
<feature type="chain" id="PRO_5002813367" description="Chitin-binding type-2 domain-containing protein" evidence="7">
    <location>
        <begin position="20"/>
        <end position="291"/>
    </location>
</feature>
<dbReference type="PROSITE" id="PS50940">
    <property type="entry name" value="CHIT_BIND_II"/>
    <property type="match status" value="3"/>
</dbReference>
<dbReference type="SUPFAM" id="SSF57625">
    <property type="entry name" value="Invertebrate chitin-binding proteins"/>
    <property type="match status" value="3"/>
</dbReference>
<evidence type="ECO:0000256" key="6">
    <source>
        <dbReference type="SAM" id="MobiDB-lite"/>
    </source>
</evidence>
<feature type="region of interest" description="Disordered" evidence="6">
    <location>
        <begin position="102"/>
        <end position="125"/>
    </location>
</feature>
<feature type="domain" description="Chitin-binding type-2" evidence="8">
    <location>
        <begin position="29"/>
        <end position="85"/>
    </location>
</feature>
<dbReference type="InterPro" id="IPR036508">
    <property type="entry name" value="Chitin-bd_dom_sf"/>
</dbReference>
<evidence type="ECO:0000256" key="2">
    <source>
        <dbReference type="ARBA" id="ARBA00022729"/>
    </source>
</evidence>
<dbReference type="AlphaFoldDB" id="B4LHU9"/>
<dbReference type="FunCoup" id="B4LHU9">
    <property type="interactions" value="14"/>
</dbReference>
<feature type="domain" description="Chitin-binding type-2" evidence="8">
    <location>
        <begin position="211"/>
        <end position="268"/>
    </location>
</feature>
<keyword evidence="3" id="KW-0677">Repeat</keyword>
<evidence type="ECO:0000313" key="10">
    <source>
        <dbReference type="Proteomes" id="UP000008792"/>
    </source>
</evidence>
<accession>B4LHU9</accession>
<feature type="domain" description="Chitin-binding type-2" evidence="8">
    <location>
        <begin position="133"/>
        <end position="190"/>
    </location>
</feature>
<dbReference type="InterPro" id="IPR002557">
    <property type="entry name" value="Chitin-bd_dom"/>
</dbReference>
<dbReference type="GO" id="GO:0008061">
    <property type="term" value="F:chitin binding"/>
    <property type="evidence" value="ECO:0007669"/>
    <property type="project" value="UniProtKB-KW"/>
</dbReference>
<dbReference type="Pfam" id="PF01607">
    <property type="entry name" value="CBM_14"/>
    <property type="match status" value="3"/>
</dbReference>
<evidence type="ECO:0000313" key="9">
    <source>
        <dbReference type="EMBL" id="EDW70674.1"/>
    </source>
</evidence>
<feature type="compositionally biased region" description="Acidic residues" evidence="6">
    <location>
        <begin position="102"/>
        <end position="113"/>
    </location>
</feature>
<dbReference type="KEGG" id="dvi:6624155"/>
<evidence type="ECO:0000256" key="4">
    <source>
        <dbReference type="ARBA" id="ARBA00023157"/>
    </source>
</evidence>
<dbReference type="STRING" id="7244.B4LHU9"/>
<evidence type="ECO:0000256" key="7">
    <source>
        <dbReference type="SAM" id="SignalP"/>
    </source>
</evidence>
<dbReference type="eggNOG" id="ENOG502T8YZ">
    <property type="taxonomic scope" value="Eukaryota"/>
</dbReference>
<feature type="compositionally biased region" description="Basic residues" evidence="6">
    <location>
        <begin position="271"/>
        <end position="291"/>
    </location>
</feature>
<evidence type="ECO:0000256" key="5">
    <source>
        <dbReference type="ARBA" id="ARBA00023180"/>
    </source>
</evidence>
<dbReference type="InterPro" id="IPR051940">
    <property type="entry name" value="Chitin_bind-dev_reg"/>
</dbReference>
<dbReference type="OrthoDB" id="6020543at2759"/>
<keyword evidence="1" id="KW-0147">Chitin-binding</keyword>
<dbReference type="SMART" id="SM00494">
    <property type="entry name" value="ChtBD2"/>
    <property type="match status" value="3"/>
</dbReference>
<name>B4LHU9_DROVI</name>
<evidence type="ECO:0000259" key="8">
    <source>
        <dbReference type="PROSITE" id="PS50940"/>
    </source>
</evidence>
<evidence type="ECO:0000256" key="1">
    <source>
        <dbReference type="ARBA" id="ARBA00022669"/>
    </source>
</evidence>
<dbReference type="Gene3D" id="2.170.140.10">
    <property type="entry name" value="Chitin binding domain"/>
    <property type="match status" value="3"/>
</dbReference>
<reference evidence="9 10" key="1">
    <citation type="journal article" date="2007" name="Nature">
        <title>Evolution of genes and genomes on the Drosophila phylogeny.</title>
        <authorList>
            <consortium name="Drosophila 12 Genomes Consortium"/>
            <person name="Clark A.G."/>
            <person name="Eisen M.B."/>
            <person name="Smith D.R."/>
            <person name="Bergman C.M."/>
            <person name="Oliver B."/>
            <person name="Markow T.A."/>
            <person name="Kaufman T.C."/>
            <person name="Kellis M."/>
            <person name="Gelbart W."/>
            <person name="Iyer V.N."/>
            <person name="Pollard D.A."/>
            <person name="Sackton T.B."/>
            <person name="Larracuente A.M."/>
            <person name="Singh N.D."/>
            <person name="Abad J.P."/>
            <person name="Abt D.N."/>
            <person name="Adryan B."/>
            <person name="Aguade M."/>
            <person name="Akashi H."/>
            <person name="Anderson W.W."/>
            <person name="Aquadro C.F."/>
            <person name="Ardell D.H."/>
            <person name="Arguello R."/>
            <person name="Artieri C.G."/>
            <person name="Barbash D.A."/>
            <person name="Barker D."/>
            <person name="Barsanti P."/>
            <person name="Batterham P."/>
            <person name="Batzoglou S."/>
            <person name="Begun D."/>
            <person name="Bhutkar A."/>
            <person name="Blanco E."/>
            <person name="Bosak S.A."/>
            <person name="Bradley R.K."/>
            <person name="Brand A.D."/>
            <person name="Brent M.R."/>
            <person name="Brooks A.N."/>
            <person name="Brown R.H."/>
            <person name="Butlin R.K."/>
            <person name="Caggese C."/>
            <person name="Calvi B.R."/>
            <person name="Bernardo de Carvalho A."/>
            <person name="Caspi A."/>
            <person name="Castrezana S."/>
            <person name="Celniker S.E."/>
            <person name="Chang J.L."/>
            <person name="Chapple C."/>
            <person name="Chatterji S."/>
            <person name="Chinwalla A."/>
            <person name="Civetta A."/>
            <person name="Clifton S.W."/>
            <person name="Comeron J.M."/>
            <person name="Costello J.C."/>
            <person name="Coyne J.A."/>
            <person name="Daub J."/>
            <person name="David R.G."/>
            <person name="Delcher A.L."/>
            <person name="Delehaunty K."/>
            <person name="Do C.B."/>
            <person name="Ebling H."/>
            <person name="Edwards K."/>
            <person name="Eickbush T."/>
            <person name="Evans J.D."/>
            <person name="Filipski A."/>
            <person name="Findeiss S."/>
            <person name="Freyhult E."/>
            <person name="Fulton L."/>
            <person name="Fulton R."/>
            <person name="Garcia A.C."/>
            <person name="Gardiner A."/>
            <person name="Garfield D.A."/>
            <person name="Garvin B.E."/>
            <person name="Gibson G."/>
            <person name="Gilbert D."/>
            <person name="Gnerre S."/>
            <person name="Godfrey J."/>
            <person name="Good R."/>
            <person name="Gotea V."/>
            <person name="Gravely B."/>
            <person name="Greenberg A.J."/>
            <person name="Griffiths-Jones S."/>
            <person name="Gross S."/>
            <person name="Guigo R."/>
            <person name="Gustafson E.A."/>
            <person name="Haerty W."/>
            <person name="Hahn M.W."/>
            <person name="Halligan D.L."/>
            <person name="Halpern A.L."/>
            <person name="Halter G.M."/>
            <person name="Han M.V."/>
            <person name="Heger A."/>
            <person name="Hillier L."/>
            <person name="Hinrichs A.S."/>
            <person name="Holmes I."/>
            <person name="Hoskins R.A."/>
            <person name="Hubisz M.J."/>
            <person name="Hultmark D."/>
            <person name="Huntley M.A."/>
            <person name="Jaffe D.B."/>
            <person name="Jagadeeshan S."/>
            <person name="Jeck W.R."/>
            <person name="Johnson J."/>
            <person name="Jones C.D."/>
            <person name="Jordan W.C."/>
            <person name="Karpen G.H."/>
            <person name="Kataoka E."/>
            <person name="Keightley P.D."/>
            <person name="Kheradpour P."/>
            <person name="Kirkness E.F."/>
            <person name="Koerich L.B."/>
            <person name="Kristiansen K."/>
            <person name="Kudrna D."/>
            <person name="Kulathinal R.J."/>
            <person name="Kumar S."/>
            <person name="Kwok R."/>
            <person name="Lander E."/>
            <person name="Langley C.H."/>
            <person name="Lapoint R."/>
            <person name="Lazzaro B.P."/>
            <person name="Lee S.J."/>
            <person name="Levesque L."/>
            <person name="Li R."/>
            <person name="Lin C.F."/>
            <person name="Lin M.F."/>
            <person name="Lindblad-Toh K."/>
            <person name="Llopart A."/>
            <person name="Long M."/>
            <person name="Low L."/>
            <person name="Lozovsky E."/>
            <person name="Lu J."/>
            <person name="Luo M."/>
            <person name="Machado C.A."/>
            <person name="Makalowski W."/>
            <person name="Marzo M."/>
            <person name="Matsuda M."/>
            <person name="Matzkin L."/>
            <person name="McAllister B."/>
            <person name="McBride C.S."/>
            <person name="McKernan B."/>
            <person name="McKernan K."/>
            <person name="Mendez-Lago M."/>
            <person name="Minx P."/>
            <person name="Mollenhauer M.U."/>
            <person name="Montooth K."/>
            <person name="Mount S.M."/>
            <person name="Mu X."/>
            <person name="Myers E."/>
            <person name="Negre B."/>
            <person name="Newfeld S."/>
            <person name="Nielsen R."/>
            <person name="Noor M.A."/>
            <person name="O'Grady P."/>
            <person name="Pachter L."/>
            <person name="Papaceit M."/>
            <person name="Parisi M.J."/>
            <person name="Parisi M."/>
            <person name="Parts L."/>
            <person name="Pedersen J.S."/>
            <person name="Pesole G."/>
            <person name="Phillippy A.M."/>
            <person name="Ponting C.P."/>
            <person name="Pop M."/>
            <person name="Porcelli D."/>
            <person name="Powell J.R."/>
            <person name="Prohaska S."/>
            <person name="Pruitt K."/>
            <person name="Puig M."/>
            <person name="Quesneville H."/>
            <person name="Ram K.R."/>
            <person name="Rand D."/>
            <person name="Rasmussen M.D."/>
            <person name="Reed L.K."/>
            <person name="Reenan R."/>
            <person name="Reily A."/>
            <person name="Remington K.A."/>
            <person name="Rieger T.T."/>
            <person name="Ritchie M.G."/>
            <person name="Robin C."/>
            <person name="Rogers Y.H."/>
            <person name="Rohde C."/>
            <person name="Rozas J."/>
            <person name="Rubenfield M.J."/>
            <person name="Ruiz A."/>
            <person name="Russo S."/>
            <person name="Salzberg S.L."/>
            <person name="Sanchez-Gracia A."/>
            <person name="Saranga D.J."/>
            <person name="Sato H."/>
            <person name="Schaeffer S.W."/>
            <person name="Schatz M.C."/>
            <person name="Schlenke T."/>
            <person name="Schwartz R."/>
            <person name="Segarra C."/>
            <person name="Singh R.S."/>
            <person name="Sirot L."/>
            <person name="Sirota M."/>
            <person name="Sisneros N.B."/>
            <person name="Smith C.D."/>
            <person name="Smith T.F."/>
            <person name="Spieth J."/>
            <person name="Stage D.E."/>
            <person name="Stark A."/>
            <person name="Stephan W."/>
            <person name="Strausberg R.L."/>
            <person name="Strempel S."/>
            <person name="Sturgill D."/>
            <person name="Sutton G."/>
            <person name="Sutton G.G."/>
            <person name="Tao W."/>
            <person name="Teichmann S."/>
            <person name="Tobari Y.N."/>
            <person name="Tomimura Y."/>
            <person name="Tsolas J.M."/>
            <person name="Valente V.L."/>
            <person name="Venter E."/>
            <person name="Venter J.C."/>
            <person name="Vicario S."/>
            <person name="Vieira F.G."/>
            <person name="Vilella A.J."/>
            <person name="Villasante A."/>
            <person name="Walenz B."/>
            <person name="Wang J."/>
            <person name="Wasserman M."/>
            <person name="Watts T."/>
            <person name="Wilson D."/>
            <person name="Wilson R.K."/>
            <person name="Wing R.A."/>
            <person name="Wolfner M.F."/>
            <person name="Wong A."/>
            <person name="Wong G.K."/>
            <person name="Wu C.I."/>
            <person name="Wu G."/>
            <person name="Yamamoto D."/>
            <person name="Yang H.P."/>
            <person name="Yang S.P."/>
            <person name="Yorke J.A."/>
            <person name="Yoshida K."/>
            <person name="Zdobnov E."/>
            <person name="Zhang P."/>
            <person name="Zhang Y."/>
            <person name="Zimin A.V."/>
            <person name="Baldwin J."/>
            <person name="Abdouelleil A."/>
            <person name="Abdulkadir J."/>
            <person name="Abebe A."/>
            <person name="Abera B."/>
            <person name="Abreu J."/>
            <person name="Acer S.C."/>
            <person name="Aftuck L."/>
            <person name="Alexander A."/>
            <person name="An P."/>
            <person name="Anderson E."/>
            <person name="Anderson S."/>
            <person name="Arachi H."/>
            <person name="Azer M."/>
            <person name="Bachantsang P."/>
            <person name="Barry A."/>
            <person name="Bayul T."/>
            <person name="Berlin A."/>
            <person name="Bessette D."/>
            <person name="Bloom T."/>
            <person name="Blye J."/>
            <person name="Boguslavskiy L."/>
            <person name="Bonnet C."/>
            <person name="Boukhgalter B."/>
            <person name="Bourzgui I."/>
            <person name="Brown A."/>
            <person name="Cahill P."/>
            <person name="Channer S."/>
            <person name="Cheshatsang Y."/>
            <person name="Chuda L."/>
            <person name="Citroen M."/>
            <person name="Collymore A."/>
            <person name="Cooke P."/>
            <person name="Costello M."/>
            <person name="D'Aco K."/>
            <person name="Daza R."/>
            <person name="De Haan G."/>
            <person name="DeGray S."/>
            <person name="DeMaso C."/>
            <person name="Dhargay N."/>
            <person name="Dooley K."/>
            <person name="Dooley E."/>
            <person name="Doricent M."/>
            <person name="Dorje P."/>
            <person name="Dorjee K."/>
            <person name="Dupes A."/>
            <person name="Elong R."/>
            <person name="Falk J."/>
            <person name="Farina A."/>
            <person name="Faro S."/>
            <person name="Ferguson D."/>
            <person name="Fisher S."/>
            <person name="Foley C.D."/>
            <person name="Franke A."/>
            <person name="Friedrich D."/>
            <person name="Gadbois L."/>
            <person name="Gearin G."/>
            <person name="Gearin C.R."/>
            <person name="Giannoukos G."/>
            <person name="Goode T."/>
            <person name="Graham J."/>
            <person name="Grandbois E."/>
            <person name="Grewal S."/>
            <person name="Gyaltsen K."/>
            <person name="Hafez N."/>
            <person name="Hagos B."/>
            <person name="Hall J."/>
            <person name="Henson C."/>
            <person name="Hollinger A."/>
            <person name="Honan T."/>
            <person name="Huard M.D."/>
            <person name="Hughes L."/>
            <person name="Hurhula B."/>
            <person name="Husby M.E."/>
            <person name="Kamat A."/>
            <person name="Kanga B."/>
            <person name="Kashin S."/>
            <person name="Khazanovich D."/>
            <person name="Kisner P."/>
            <person name="Lance K."/>
            <person name="Lara M."/>
            <person name="Lee W."/>
            <person name="Lennon N."/>
            <person name="Letendre F."/>
            <person name="LeVine R."/>
            <person name="Lipovsky A."/>
            <person name="Liu X."/>
            <person name="Liu J."/>
            <person name="Liu S."/>
            <person name="Lokyitsang T."/>
            <person name="Lokyitsang Y."/>
            <person name="Lubonja R."/>
            <person name="Lui A."/>
            <person name="MacDonald P."/>
            <person name="Magnisalis V."/>
            <person name="Maru K."/>
            <person name="Matthews C."/>
            <person name="McCusker W."/>
            <person name="McDonough S."/>
            <person name="Mehta T."/>
            <person name="Meldrim J."/>
            <person name="Meneus L."/>
            <person name="Mihai O."/>
            <person name="Mihalev A."/>
            <person name="Mihova T."/>
            <person name="Mittelman R."/>
            <person name="Mlenga V."/>
            <person name="Montmayeur A."/>
            <person name="Mulrain L."/>
            <person name="Navidi A."/>
            <person name="Naylor J."/>
            <person name="Negash T."/>
            <person name="Nguyen T."/>
            <person name="Nguyen N."/>
            <person name="Nicol R."/>
            <person name="Norbu C."/>
            <person name="Norbu N."/>
            <person name="Novod N."/>
            <person name="O'Neill B."/>
            <person name="Osman S."/>
            <person name="Markiewicz E."/>
            <person name="Oyono O.L."/>
            <person name="Patti C."/>
            <person name="Phunkhang P."/>
            <person name="Pierre F."/>
            <person name="Priest M."/>
            <person name="Raghuraman S."/>
            <person name="Rege F."/>
            <person name="Reyes R."/>
            <person name="Rise C."/>
            <person name="Rogov P."/>
            <person name="Ross K."/>
            <person name="Ryan E."/>
            <person name="Settipalli S."/>
            <person name="Shea T."/>
            <person name="Sherpa N."/>
            <person name="Shi L."/>
            <person name="Shih D."/>
            <person name="Sparrow T."/>
            <person name="Spaulding J."/>
            <person name="Stalker J."/>
            <person name="Stange-Thomann N."/>
            <person name="Stavropoulos S."/>
            <person name="Stone C."/>
            <person name="Strader C."/>
            <person name="Tesfaye S."/>
            <person name="Thomson T."/>
            <person name="Thoulutsang Y."/>
            <person name="Thoulutsang D."/>
            <person name="Topham K."/>
            <person name="Topping I."/>
            <person name="Tsamla T."/>
            <person name="Vassiliev H."/>
            <person name="Vo A."/>
            <person name="Wangchuk T."/>
            <person name="Wangdi T."/>
            <person name="Weiand M."/>
            <person name="Wilkinson J."/>
            <person name="Wilson A."/>
            <person name="Yadav S."/>
            <person name="Young G."/>
            <person name="Yu Q."/>
            <person name="Zembek L."/>
            <person name="Zhong D."/>
            <person name="Zimmer A."/>
            <person name="Zwirko Z."/>
            <person name="Jaffe D.B."/>
            <person name="Alvarez P."/>
            <person name="Brockman W."/>
            <person name="Butler J."/>
            <person name="Chin C."/>
            <person name="Gnerre S."/>
            <person name="Grabherr M."/>
            <person name="Kleber M."/>
            <person name="Mauceli E."/>
            <person name="MacCallum I."/>
        </authorList>
    </citation>
    <scope>NUCLEOTIDE SEQUENCE [LARGE SCALE GENOMIC DNA]</scope>
    <source>
        <strain evidence="10">Tucson 15010-1051.87</strain>
    </source>
</reference>
<keyword evidence="10" id="KW-1185">Reference proteome</keyword>
<dbReference type="PANTHER" id="PTHR23301">
    <property type="entry name" value="CHITIN BINDING PERITROPHIN-A"/>
    <property type="match status" value="1"/>
</dbReference>
<keyword evidence="4" id="KW-1015">Disulfide bond</keyword>
<dbReference type="PhylomeDB" id="B4LHU9"/>
<dbReference type="InParanoid" id="B4LHU9"/>
<dbReference type="PANTHER" id="PTHR23301:SF0">
    <property type="entry name" value="CHITIN-BINDING TYPE-2 DOMAIN-CONTAINING PROTEIN-RELATED"/>
    <property type="match status" value="1"/>
</dbReference>
<evidence type="ECO:0000256" key="3">
    <source>
        <dbReference type="ARBA" id="ARBA00022737"/>
    </source>
</evidence>
<organism evidence="9 10">
    <name type="scientific">Drosophila virilis</name>
    <name type="common">Fruit fly</name>
    <dbReference type="NCBI Taxonomy" id="7244"/>
    <lineage>
        <taxon>Eukaryota</taxon>
        <taxon>Metazoa</taxon>
        <taxon>Ecdysozoa</taxon>
        <taxon>Arthropoda</taxon>
        <taxon>Hexapoda</taxon>
        <taxon>Insecta</taxon>
        <taxon>Pterygota</taxon>
        <taxon>Neoptera</taxon>
        <taxon>Endopterygota</taxon>
        <taxon>Diptera</taxon>
        <taxon>Brachycera</taxon>
        <taxon>Muscomorpha</taxon>
        <taxon>Ephydroidea</taxon>
        <taxon>Drosophilidae</taxon>
        <taxon>Drosophila</taxon>
    </lineage>
</organism>
<dbReference type="OMA" id="MFLVMDC"/>
<protein>
    <recommendedName>
        <fullName evidence="8">Chitin-binding type-2 domain-containing protein</fullName>
    </recommendedName>
</protein>
<dbReference type="EMBL" id="CH940647">
    <property type="protein sequence ID" value="EDW70674.1"/>
    <property type="molecule type" value="Genomic_DNA"/>
</dbReference>
<keyword evidence="2 7" id="KW-0732">Signal</keyword>
<gene>
    <name evidence="9" type="primary">Dvir\GJ13910</name>
    <name evidence="9" type="ORF">Dvir_GJ13910</name>
</gene>
<feature type="region of interest" description="Disordered" evidence="6">
    <location>
        <begin position="270"/>
        <end position="291"/>
    </location>
</feature>
<keyword evidence="5" id="KW-0325">Glycoprotein</keyword>
<sequence>MKSLVALWIILILNKTAVAQLKDGFMFHTSICKGKNGVLLPMFGKCRGYYICNEGKAVAGSCDEDSRFNPLTLHCDDVDNVICPYETPDDDEDTEIDTSEADTLEFDSDEIEEPPVNTKPPKQLPNPNKNHIANLCFHKKNGVALPKAGSCTEYYMCRSKLAHLRHCPGRQHFSPTRKLCMKASEAKCSISQVQVQVSTTEEPKSSPAVTAGLCSDEKQDALVPHRNDCSKFLLCSNMMFLVMDCPPGLHFNAKVRRCDYPKIAQCEVPKKPTKRNKKKLSKKSKPKGSLF</sequence>
<dbReference type="Proteomes" id="UP000008792">
    <property type="component" value="Unassembled WGS sequence"/>
</dbReference>
<dbReference type="GO" id="GO:0005576">
    <property type="term" value="C:extracellular region"/>
    <property type="evidence" value="ECO:0007669"/>
    <property type="project" value="InterPro"/>
</dbReference>